<evidence type="ECO:0000256" key="1">
    <source>
        <dbReference type="SAM" id="MobiDB-lite"/>
    </source>
</evidence>
<reference evidence="2" key="2">
    <citation type="journal article" date="2024" name="Plant">
        <title>Genomic evolution and insights into agronomic trait innovations of Sesamum species.</title>
        <authorList>
            <person name="Miao H."/>
            <person name="Wang L."/>
            <person name="Qu L."/>
            <person name="Liu H."/>
            <person name="Sun Y."/>
            <person name="Le M."/>
            <person name="Wang Q."/>
            <person name="Wei S."/>
            <person name="Zheng Y."/>
            <person name="Lin W."/>
            <person name="Duan Y."/>
            <person name="Cao H."/>
            <person name="Xiong S."/>
            <person name="Wang X."/>
            <person name="Wei L."/>
            <person name="Li C."/>
            <person name="Ma Q."/>
            <person name="Ju M."/>
            <person name="Zhao R."/>
            <person name="Li G."/>
            <person name="Mu C."/>
            <person name="Tian Q."/>
            <person name="Mei H."/>
            <person name="Zhang T."/>
            <person name="Gao T."/>
            <person name="Zhang H."/>
        </authorList>
    </citation>
    <scope>NUCLEOTIDE SEQUENCE</scope>
    <source>
        <strain evidence="2">G02</strain>
    </source>
</reference>
<reference evidence="2" key="1">
    <citation type="submission" date="2020-06" db="EMBL/GenBank/DDBJ databases">
        <authorList>
            <person name="Li T."/>
            <person name="Hu X."/>
            <person name="Zhang T."/>
            <person name="Song X."/>
            <person name="Zhang H."/>
            <person name="Dai N."/>
            <person name="Sheng W."/>
            <person name="Hou X."/>
            <person name="Wei L."/>
        </authorList>
    </citation>
    <scope>NUCLEOTIDE SEQUENCE</scope>
    <source>
        <strain evidence="2">G02</strain>
        <tissue evidence="2">Leaf</tissue>
    </source>
</reference>
<evidence type="ECO:0000313" key="2">
    <source>
        <dbReference type="EMBL" id="KAL0307130.1"/>
    </source>
</evidence>
<accession>A0AAW2KJM3</accession>
<gene>
    <name evidence="2" type="ORF">Sradi_6130300</name>
</gene>
<sequence length="58" mass="5862">MPRPTAGRGIQARPAPGRGESPRPVAGRGGQPRPAAVKALSSGGRLCCLVFAFCFGGI</sequence>
<dbReference type="EMBL" id="JACGWJ010000028">
    <property type="protein sequence ID" value="KAL0307130.1"/>
    <property type="molecule type" value="Genomic_DNA"/>
</dbReference>
<proteinExistence type="predicted"/>
<protein>
    <submittedName>
        <fullName evidence="2">Uncharacterized protein</fullName>
    </submittedName>
</protein>
<name>A0AAW2KJM3_SESRA</name>
<feature type="region of interest" description="Disordered" evidence="1">
    <location>
        <begin position="1"/>
        <end position="36"/>
    </location>
</feature>
<organism evidence="2">
    <name type="scientific">Sesamum radiatum</name>
    <name type="common">Black benniseed</name>
    <dbReference type="NCBI Taxonomy" id="300843"/>
    <lineage>
        <taxon>Eukaryota</taxon>
        <taxon>Viridiplantae</taxon>
        <taxon>Streptophyta</taxon>
        <taxon>Embryophyta</taxon>
        <taxon>Tracheophyta</taxon>
        <taxon>Spermatophyta</taxon>
        <taxon>Magnoliopsida</taxon>
        <taxon>eudicotyledons</taxon>
        <taxon>Gunneridae</taxon>
        <taxon>Pentapetalae</taxon>
        <taxon>asterids</taxon>
        <taxon>lamiids</taxon>
        <taxon>Lamiales</taxon>
        <taxon>Pedaliaceae</taxon>
        <taxon>Sesamum</taxon>
    </lineage>
</organism>
<comment type="caution">
    <text evidence="2">The sequence shown here is derived from an EMBL/GenBank/DDBJ whole genome shotgun (WGS) entry which is preliminary data.</text>
</comment>
<dbReference type="AlphaFoldDB" id="A0AAW2KJM3"/>